<dbReference type="AlphaFoldDB" id="A0A8S1VZA7"/>
<name>A0A8S1VZA7_PAROT</name>
<dbReference type="Proteomes" id="UP000683925">
    <property type="component" value="Unassembled WGS sequence"/>
</dbReference>
<feature type="coiled-coil region" evidence="1">
    <location>
        <begin position="314"/>
        <end position="341"/>
    </location>
</feature>
<accession>A0A8S1VZA7</accession>
<evidence type="ECO:0000313" key="3">
    <source>
        <dbReference type="Proteomes" id="UP000683925"/>
    </source>
</evidence>
<protein>
    <submittedName>
        <fullName evidence="2">Uncharacterized protein</fullName>
    </submittedName>
</protein>
<dbReference type="EMBL" id="CAJJDP010000077">
    <property type="protein sequence ID" value="CAD8181977.1"/>
    <property type="molecule type" value="Genomic_DNA"/>
</dbReference>
<proteinExistence type="predicted"/>
<evidence type="ECO:0000313" key="2">
    <source>
        <dbReference type="EMBL" id="CAD8181977.1"/>
    </source>
</evidence>
<gene>
    <name evidence="2" type="ORF">POCTA_138.1.T0780042</name>
</gene>
<feature type="coiled-coil region" evidence="1">
    <location>
        <begin position="370"/>
        <end position="460"/>
    </location>
</feature>
<comment type="caution">
    <text evidence="2">The sequence shown here is derived from an EMBL/GenBank/DDBJ whole genome shotgun (WGS) entry which is preliminary data.</text>
</comment>
<organism evidence="2 3">
    <name type="scientific">Paramecium octaurelia</name>
    <dbReference type="NCBI Taxonomy" id="43137"/>
    <lineage>
        <taxon>Eukaryota</taxon>
        <taxon>Sar</taxon>
        <taxon>Alveolata</taxon>
        <taxon>Ciliophora</taxon>
        <taxon>Intramacronucleata</taxon>
        <taxon>Oligohymenophorea</taxon>
        <taxon>Peniculida</taxon>
        <taxon>Parameciidae</taxon>
        <taxon>Paramecium</taxon>
    </lineage>
</organism>
<keyword evidence="3" id="KW-1185">Reference proteome</keyword>
<sequence length="762" mass="91338">MSKQKNENNIRIHQINNFESHYQMKQYADAQSMKLQASEQELTQVKGISQGGQNVLKTQILQKKSTENQIQRRPNAEAPRRINMNNAQYIIDSFKTMQLQKLQIVFKDQVRVVANLEYPQNNIVQQLLTSSKIGISIQRKEAKKLPSPIQLIQSKDQQQLELLLDQKQCEMEQLQQQIEPDFLNHKEQDDKLQLKNRQIIQYLPTFQQLIQEQSQVVEVESQNFNKRTKNNNILKRIEVLTKIIQKRQFEIIKIDLNMDDELKSLNNKLNQIGQQLNMKIHENQQFQSSQIYDQSRKVISRRHNFEQYKSSQISAQLEDQIQALRQEQQRLQFEIKEKINQSKEQQIKIQMDQEKAKSQIRNYEEDILNNNLIEEKLKKEQYELSKLQIQMQALKQELTNNQKQIKQNKEEYDNKYFNTQNQINSIQNQINDITELIKKSENQKLQLPRINQKLRNTENQMAIDVNTSNIEELIESYQNNSLGQNLKTIDEIYNQEQKSLQTLELFKISYFTKNKKIYLPYQTKWIAQDILETCDLLRDDSQEYIEQSQQSFQYITSDQINGFAELLQIKDQIYYFRLPKKIRQIYSRLYIFPSCFLEEYRLNYKQNNDICIDLILSQLEDFQAIQYQFWYIYQKIAFIIQEDTFFYIVTVKLDQRVVIIYNSIPKPEQQYTEILLCLNHLFSQLLRERIQFELHISPIFPIQIDKSNDNLSGYYACIALEYQSRNQINKGFLQMQQICAQIYKIKLKKNKSSYQIRRKQME</sequence>
<keyword evidence="1" id="KW-0175">Coiled coil</keyword>
<dbReference type="OMA" id="CEMEQLQ"/>
<evidence type="ECO:0000256" key="1">
    <source>
        <dbReference type="SAM" id="Coils"/>
    </source>
</evidence>
<reference evidence="2" key="1">
    <citation type="submission" date="2021-01" db="EMBL/GenBank/DDBJ databases">
        <authorList>
            <consortium name="Genoscope - CEA"/>
            <person name="William W."/>
        </authorList>
    </citation>
    <scope>NUCLEOTIDE SEQUENCE</scope>
</reference>
<dbReference type="OrthoDB" id="10448580at2759"/>